<protein>
    <recommendedName>
        <fullName evidence="3">DUF3782 domain-containing protein</fullName>
    </recommendedName>
</protein>
<dbReference type="Proteomes" id="UP000381693">
    <property type="component" value="Unassembled WGS sequence"/>
</dbReference>
<proteinExistence type="predicted"/>
<comment type="caution">
    <text evidence="1">The sequence shown here is derived from an EMBL/GenBank/DDBJ whole genome shotgun (WGS) entry which is preliminary data.</text>
</comment>
<evidence type="ECO:0008006" key="3">
    <source>
        <dbReference type="Google" id="ProtNLM"/>
    </source>
</evidence>
<dbReference type="EMBL" id="CABFUZ020000247">
    <property type="protein sequence ID" value="VVM08355.1"/>
    <property type="molecule type" value="Genomic_DNA"/>
</dbReference>
<evidence type="ECO:0000313" key="1">
    <source>
        <dbReference type="EMBL" id="VVM08355.1"/>
    </source>
</evidence>
<organism evidence="1 2">
    <name type="scientific">Methylacidimicrobium cyclopophantes</name>
    <dbReference type="NCBI Taxonomy" id="1041766"/>
    <lineage>
        <taxon>Bacteria</taxon>
        <taxon>Pseudomonadati</taxon>
        <taxon>Verrucomicrobiota</taxon>
        <taxon>Methylacidimicrobium</taxon>
    </lineage>
</organism>
<accession>A0A5E6MFU7</accession>
<evidence type="ECO:0000313" key="2">
    <source>
        <dbReference type="Proteomes" id="UP000381693"/>
    </source>
</evidence>
<gene>
    <name evidence="1" type="ORF">MAMC_02066</name>
</gene>
<name>A0A5E6MFU7_9BACT</name>
<dbReference type="AlphaFoldDB" id="A0A5E6MFU7"/>
<keyword evidence="2" id="KW-1185">Reference proteome</keyword>
<reference evidence="1" key="1">
    <citation type="submission" date="2019-09" db="EMBL/GenBank/DDBJ databases">
        <authorList>
            <person name="Cremers G."/>
        </authorList>
    </citation>
    <scope>NUCLEOTIDE SEQUENCE [LARGE SCALE GENOMIC DNA]</scope>
    <source>
        <strain evidence="1">3B</strain>
    </source>
</reference>
<sequence>MYSRAVGVPIHSADDILAALRDHPEWRRDLLKALLADPLEVEEIRKKLLSRELLALPETFAAAEEARKADSKAVWEAIGRLTERFEAAEEARKADSKAVWEAIGRLTERFEAAEEARKADSKAVWEAIGRLTERFEAAEEARREDRRAVWEAIEKLTEKVGRLEEAQERTSATLRAFMDATEKRLHGIELELDFFAGKSMEIDARKKLGNYLRTKVRKIRRCEEDVVDSLIDTALESGLLSEEEGDELGEADALIAGKDRETGELTCVAVEVSKTVDKHDVERALRRSKIFLKASRAAISRNAPEFLQVFPRPPEKAYALVVGRRITEGARQEAKRKGVLFAKYTNGHDREGG</sequence>